<dbReference type="OrthoDB" id="2188365at2759"/>
<dbReference type="HOGENOM" id="CLU_2812993_0_0_1"/>
<reference evidence="2 3" key="3">
    <citation type="journal article" date="2014" name="Genome Announc.">
        <title>Genome Sequence of the Microsporidian Species Nematocida sp1 Strain ERTm6 (ATCC PRA-372).</title>
        <authorList>
            <person name="Bakowski M.A."/>
            <person name="Priest M."/>
            <person name="Young S."/>
            <person name="Cuomo C.A."/>
            <person name="Troemel E.R."/>
        </authorList>
    </citation>
    <scope>NUCLEOTIDE SEQUENCE [LARGE SCALE GENOMIC DNA]</scope>
    <source>
        <strain evidence="2 3">ERTm6</strain>
    </source>
</reference>
<protein>
    <recommendedName>
        <fullName evidence="4">LSM domain-containing protein</fullName>
    </recommendedName>
</protein>
<keyword evidence="3" id="KW-1185">Reference proteome</keyword>
<dbReference type="Proteomes" id="UP000054524">
    <property type="component" value="Unassembled WGS sequence"/>
</dbReference>
<accession>H8Z9V5</accession>
<gene>
    <name evidence="1" type="ORF">NERG_00376</name>
    <name evidence="2" type="ORF">NESG_00729</name>
</gene>
<organism evidence="1">
    <name type="scientific">Nematocida ausubeli (strain ATCC PRA-371 / ERTm2)</name>
    <name type="common">Nematode killer fungus</name>
    <dbReference type="NCBI Taxonomy" id="1913371"/>
    <lineage>
        <taxon>Eukaryota</taxon>
        <taxon>Fungi</taxon>
        <taxon>Fungi incertae sedis</taxon>
        <taxon>Microsporidia</taxon>
        <taxon>Nematocida</taxon>
    </lineage>
</organism>
<accession>A0A086J360</accession>
<evidence type="ECO:0008006" key="4">
    <source>
        <dbReference type="Google" id="ProtNLM"/>
    </source>
</evidence>
<name>H8Z9V5_NEMA1</name>
<dbReference type="Proteomes" id="UP000005622">
    <property type="component" value="Unassembled WGS sequence"/>
</dbReference>
<proteinExistence type="predicted"/>
<dbReference type="AlphaFoldDB" id="H8Z9V5"/>
<dbReference type="EMBL" id="JH604633">
    <property type="protein sequence ID" value="EHY66736.1"/>
    <property type="molecule type" value="Genomic_DNA"/>
</dbReference>
<evidence type="ECO:0000313" key="1">
    <source>
        <dbReference type="EMBL" id="EHY66736.1"/>
    </source>
</evidence>
<reference evidence="2" key="2">
    <citation type="submission" date="2012-10" db="EMBL/GenBank/DDBJ databases">
        <authorList>
            <consortium name="The Broad Institute Genome Sequencing Platform"/>
            <consortium name="The Broad Institute Genome Sequencing Center for Infectious Disease"/>
            <person name="Cuomo C."/>
            <person name="Troemel E."/>
            <person name="Walker B."/>
            <person name="Young S.K."/>
            <person name="Zeng Q."/>
            <person name="Gargeya S."/>
            <person name="Fitzgerald M."/>
            <person name="Haas B."/>
            <person name="Abouelleil A."/>
            <person name="Alvarado L."/>
            <person name="Arachchi H.M."/>
            <person name="Berlin A.M."/>
            <person name="Chapman S.B."/>
            <person name="Goldberg J."/>
            <person name="Griggs A."/>
            <person name="Gujja S."/>
            <person name="Hansen M."/>
            <person name="Howarth C."/>
            <person name="Imamovic A."/>
            <person name="Larimer J."/>
            <person name="McCowan C."/>
            <person name="Murphy C."/>
            <person name="Neiman D."/>
            <person name="Pearson M."/>
            <person name="Priest M."/>
            <person name="Roberts A."/>
            <person name="Saif S."/>
            <person name="Shea T."/>
            <person name="Sisk P."/>
            <person name="Sykes S."/>
            <person name="Wortman J."/>
            <person name="Nusbaum C."/>
            <person name="Birren B."/>
        </authorList>
    </citation>
    <scope>NUCLEOTIDE SEQUENCE</scope>
    <source>
        <strain evidence="2">ERTm6</strain>
    </source>
</reference>
<evidence type="ECO:0000313" key="3">
    <source>
        <dbReference type="Proteomes" id="UP000054524"/>
    </source>
</evidence>
<reference evidence="1" key="1">
    <citation type="submission" date="2011-03" db="EMBL/GenBank/DDBJ databases">
        <title>The Genome Sequence of Nematocida sp1 strain ERTm2.</title>
        <authorList>
            <consortium name="The Broad Institute Genome Sequencing Platform"/>
            <consortium name="The Broad Institute Genome Sequencing Center for Infectious Disease"/>
            <person name="Cuomo C."/>
            <person name="Troemel E."/>
            <person name="Young S.K."/>
            <person name="Zeng Q."/>
            <person name="Gargeya S."/>
            <person name="Fitzgerald M."/>
            <person name="Haas B."/>
            <person name="Abouelleil A."/>
            <person name="Alvarado L."/>
            <person name="Arachchi H.M."/>
            <person name="Berlin A."/>
            <person name="Brown A."/>
            <person name="Chapman S.B."/>
            <person name="Chen Z."/>
            <person name="Dunbar C."/>
            <person name="Freedman E."/>
            <person name="Gearin G."/>
            <person name="Gellesch M."/>
            <person name="Goldberg J."/>
            <person name="Griggs A."/>
            <person name="Gujja S."/>
            <person name="Heilman E.R."/>
            <person name="Heiman D."/>
            <person name="Howarth C."/>
            <person name="Larson L."/>
            <person name="Lui A."/>
            <person name="MacDonald P.J.P."/>
            <person name="Mehta T."/>
            <person name="Montmayeur A."/>
            <person name="Murphy C."/>
            <person name="Neiman D."/>
            <person name="Pearson M."/>
            <person name="Priest M."/>
            <person name="Roberts A."/>
            <person name="Saif S."/>
            <person name="Shea T."/>
            <person name="Shenoy N."/>
            <person name="Sisk P."/>
            <person name="Stolte C."/>
            <person name="Sykes S."/>
            <person name="White J."/>
            <person name="Yandava C."/>
            <person name="Wortman J."/>
            <person name="Nusbaum C."/>
            <person name="Birren B."/>
        </authorList>
    </citation>
    <scope>NUCLEOTIDE SEQUENCE</scope>
    <source>
        <strain evidence="1">ERTm2</strain>
    </source>
</reference>
<dbReference type="EMBL" id="AKIJ01000002">
    <property type="protein sequence ID" value="KFG26578.1"/>
    <property type="molecule type" value="Genomic_DNA"/>
</dbReference>
<sequence length="69" mass="7868">MLSKSIRAVKNAKSLETSCNKTYSGAIRIDRRLNSFVNETIVRGESIRYIILSEEEFTRVLDAEKTEEG</sequence>
<evidence type="ECO:0000313" key="2">
    <source>
        <dbReference type="EMBL" id="KFG26578.1"/>
    </source>
</evidence>